<dbReference type="InterPro" id="IPR002328">
    <property type="entry name" value="ADH_Zn_CS"/>
</dbReference>
<dbReference type="CDD" id="cd08278">
    <property type="entry name" value="benzyl_alcohol_DH"/>
    <property type="match status" value="1"/>
</dbReference>
<dbReference type="GO" id="GO:0016491">
    <property type="term" value="F:oxidoreductase activity"/>
    <property type="evidence" value="ECO:0007669"/>
    <property type="project" value="UniProtKB-KW"/>
</dbReference>
<dbReference type="Gene3D" id="3.90.180.10">
    <property type="entry name" value="Medium-chain alcohol dehydrogenases, catalytic domain"/>
    <property type="match status" value="1"/>
</dbReference>
<dbReference type="InterPro" id="IPR011032">
    <property type="entry name" value="GroES-like_sf"/>
</dbReference>
<dbReference type="Proteomes" id="UP000471166">
    <property type="component" value="Unassembled WGS sequence"/>
</dbReference>
<evidence type="ECO:0000256" key="2">
    <source>
        <dbReference type="ARBA" id="ARBA00008072"/>
    </source>
</evidence>
<dbReference type="Pfam" id="PF08240">
    <property type="entry name" value="ADH_N"/>
    <property type="match status" value="1"/>
</dbReference>
<dbReference type="InterPro" id="IPR020843">
    <property type="entry name" value="ER"/>
</dbReference>
<keyword evidence="3 6" id="KW-0479">Metal-binding</keyword>
<dbReference type="InterPro" id="IPR013154">
    <property type="entry name" value="ADH-like_N"/>
</dbReference>
<evidence type="ECO:0000313" key="8">
    <source>
        <dbReference type="EMBL" id="NEW33543.1"/>
    </source>
</evidence>
<dbReference type="PANTHER" id="PTHR43350">
    <property type="entry name" value="NAD-DEPENDENT ALCOHOL DEHYDROGENASE"/>
    <property type="match status" value="1"/>
</dbReference>
<evidence type="ECO:0000256" key="3">
    <source>
        <dbReference type="ARBA" id="ARBA00022723"/>
    </source>
</evidence>
<evidence type="ECO:0000256" key="1">
    <source>
        <dbReference type="ARBA" id="ARBA00001947"/>
    </source>
</evidence>
<gene>
    <name evidence="8" type="ORF">GV791_13360</name>
</gene>
<evidence type="ECO:0000256" key="5">
    <source>
        <dbReference type="ARBA" id="ARBA00023002"/>
    </source>
</evidence>
<dbReference type="Pfam" id="PF00107">
    <property type="entry name" value="ADH_zinc_N"/>
    <property type="match status" value="1"/>
</dbReference>
<dbReference type="AlphaFoldDB" id="A0A6P1CPE2"/>
<evidence type="ECO:0000256" key="6">
    <source>
        <dbReference type="RuleBase" id="RU361277"/>
    </source>
</evidence>
<dbReference type="SMART" id="SM00829">
    <property type="entry name" value="PKS_ER"/>
    <property type="match status" value="1"/>
</dbReference>
<dbReference type="InterPro" id="IPR036291">
    <property type="entry name" value="NAD(P)-bd_dom_sf"/>
</dbReference>
<comment type="caution">
    <text evidence="8">The sequence shown here is derived from an EMBL/GenBank/DDBJ whole genome shotgun (WGS) entry which is preliminary data.</text>
</comment>
<keyword evidence="4 6" id="KW-0862">Zinc</keyword>
<dbReference type="SUPFAM" id="SSF51735">
    <property type="entry name" value="NAD(P)-binding Rossmann-fold domains"/>
    <property type="match status" value="1"/>
</dbReference>
<sequence>MMRTSAVLSRDPRAGFTVETVDIDEPRAGEILVRIAAAGVCHTDLVSRRAGAGDRPVLLGHEGAGVVEAVGPGVSAVRPGDHVVLTFRHCGGCANCRAGRPAYCRRANALNQFGRRAHDQPRVTVDGVPVLDGFFGQSSFAGYALAAEDNTVVIDSAIDLALAAPFGCGFQTGMGAVLNVLRPEPGSWLAIYGAGAVGMAALLAARTMADVRVAVVETSAARRELARELGADAAIDPAESPTTPAIRELTGGGATHALDTTGVASVLGDAVAALTTGATVVAVGLGAGTPPVDVSDIVLYGKVIRGCLEGDAVPSTFIPHLLDLHKRGLLPADRLITRYPHTGIDRALEDQRAGRVVKPVLTW</sequence>
<feature type="domain" description="Enoyl reductase (ER)" evidence="7">
    <location>
        <begin position="13"/>
        <end position="361"/>
    </location>
</feature>
<dbReference type="GO" id="GO:0008270">
    <property type="term" value="F:zinc ion binding"/>
    <property type="evidence" value="ECO:0007669"/>
    <property type="project" value="InterPro"/>
</dbReference>
<dbReference type="PANTHER" id="PTHR43350:SF21">
    <property type="entry name" value="S-NITROSOMYCOTHIOL REDUCTASE MSCR"/>
    <property type="match status" value="1"/>
</dbReference>
<evidence type="ECO:0000313" key="9">
    <source>
        <dbReference type="Proteomes" id="UP000471166"/>
    </source>
</evidence>
<name>A0A6P1CPE2_9NOCA</name>
<organism evidence="8 9">
    <name type="scientific">Nocardia cyriacigeorgica</name>
    <dbReference type="NCBI Taxonomy" id="135487"/>
    <lineage>
        <taxon>Bacteria</taxon>
        <taxon>Bacillati</taxon>
        <taxon>Actinomycetota</taxon>
        <taxon>Actinomycetes</taxon>
        <taxon>Mycobacteriales</taxon>
        <taxon>Nocardiaceae</taxon>
        <taxon>Nocardia</taxon>
    </lineage>
</organism>
<keyword evidence="5" id="KW-0560">Oxidoreductase</keyword>
<dbReference type="SUPFAM" id="SSF50129">
    <property type="entry name" value="GroES-like"/>
    <property type="match status" value="1"/>
</dbReference>
<proteinExistence type="inferred from homology"/>
<reference evidence="8 9" key="1">
    <citation type="submission" date="2020-01" db="EMBL/GenBank/DDBJ databases">
        <title>Genetics and antimicrobial susceptibilities of Nocardia species isolated from the soil; a comparison with species isolated from humans.</title>
        <authorList>
            <person name="Carrasco G."/>
            <person name="Monzon S."/>
            <person name="Sansegundo M."/>
            <person name="Garcia E."/>
            <person name="Garrido N."/>
            <person name="Medina M.J."/>
            <person name="Villalon P."/>
            <person name="Ramirez-Arocha A.C."/>
            <person name="Jimenez P."/>
            <person name="Cuesta I."/>
            <person name="Valdezate S."/>
        </authorList>
    </citation>
    <scope>NUCLEOTIDE SEQUENCE [LARGE SCALE GENOMIC DNA]</scope>
    <source>
        <strain evidence="8 9">CNM20110626</strain>
    </source>
</reference>
<dbReference type="Gene3D" id="3.40.50.720">
    <property type="entry name" value="NAD(P)-binding Rossmann-like Domain"/>
    <property type="match status" value="1"/>
</dbReference>
<evidence type="ECO:0000256" key="4">
    <source>
        <dbReference type="ARBA" id="ARBA00022833"/>
    </source>
</evidence>
<comment type="cofactor">
    <cofactor evidence="1 6">
        <name>Zn(2+)</name>
        <dbReference type="ChEBI" id="CHEBI:29105"/>
    </cofactor>
</comment>
<evidence type="ECO:0000259" key="7">
    <source>
        <dbReference type="SMART" id="SM00829"/>
    </source>
</evidence>
<comment type="similarity">
    <text evidence="2 6">Belongs to the zinc-containing alcohol dehydrogenase family.</text>
</comment>
<dbReference type="PROSITE" id="PS00059">
    <property type="entry name" value="ADH_ZINC"/>
    <property type="match status" value="1"/>
</dbReference>
<dbReference type="InterPro" id="IPR013149">
    <property type="entry name" value="ADH-like_C"/>
</dbReference>
<protein>
    <submittedName>
        <fullName evidence="8">NAD(P)-dependent alcohol dehydrogenase</fullName>
    </submittedName>
</protein>
<accession>A0A6P1CPE2</accession>
<dbReference type="EMBL" id="JAAGVB010000018">
    <property type="protein sequence ID" value="NEW33543.1"/>
    <property type="molecule type" value="Genomic_DNA"/>
</dbReference>